<dbReference type="EMBL" id="JAXIVS010000006">
    <property type="protein sequence ID" value="MDY7228404.1"/>
    <property type="molecule type" value="Genomic_DNA"/>
</dbReference>
<reference evidence="1 2" key="1">
    <citation type="submission" date="2023-12" db="EMBL/GenBank/DDBJ databases">
        <title>the genome sequence of Hyalangium sp. s54d21.</title>
        <authorList>
            <person name="Zhang X."/>
        </authorList>
    </citation>
    <scope>NUCLEOTIDE SEQUENCE [LARGE SCALE GENOMIC DNA]</scope>
    <source>
        <strain evidence="2">s54d21</strain>
    </source>
</reference>
<dbReference type="Pfam" id="PF19378">
    <property type="entry name" value="DUF5953"/>
    <property type="match status" value="1"/>
</dbReference>
<evidence type="ECO:0000313" key="2">
    <source>
        <dbReference type="Proteomes" id="UP001291309"/>
    </source>
</evidence>
<dbReference type="InterPro" id="IPR045997">
    <property type="entry name" value="DUF5953"/>
</dbReference>
<organism evidence="1 2">
    <name type="scientific">Hyalangium rubrum</name>
    <dbReference type="NCBI Taxonomy" id="3103134"/>
    <lineage>
        <taxon>Bacteria</taxon>
        <taxon>Pseudomonadati</taxon>
        <taxon>Myxococcota</taxon>
        <taxon>Myxococcia</taxon>
        <taxon>Myxococcales</taxon>
        <taxon>Cystobacterineae</taxon>
        <taxon>Archangiaceae</taxon>
        <taxon>Hyalangium</taxon>
    </lineage>
</organism>
<keyword evidence="2" id="KW-1185">Reference proteome</keyword>
<name>A0ABU5H6A4_9BACT</name>
<gene>
    <name evidence="1" type="ORF">SYV04_18425</name>
</gene>
<proteinExistence type="predicted"/>
<sequence length="67" mass="7268">MATAARAIGSPAPARDAELLSRARRTESGGWVVQLTDAPLDLDNPAHLEALKRAYERFPEIGRRSAP</sequence>
<dbReference type="Proteomes" id="UP001291309">
    <property type="component" value="Unassembled WGS sequence"/>
</dbReference>
<accession>A0ABU5H6A4</accession>
<evidence type="ECO:0000313" key="1">
    <source>
        <dbReference type="EMBL" id="MDY7228404.1"/>
    </source>
</evidence>
<comment type="caution">
    <text evidence="1">The sequence shown here is derived from an EMBL/GenBank/DDBJ whole genome shotgun (WGS) entry which is preliminary data.</text>
</comment>
<protein>
    <submittedName>
        <fullName evidence="1">DUF5953 family protein</fullName>
    </submittedName>
</protein>
<dbReference type="RefSeq" id="WP_321547133.1">
    <property type="nucleotide sequence ID" value="NZ_JAXIVS010000006.1"/>
</dbReference>